<keyword evidence="1 4" id="KW-0378">Hydrolase</keyword>
<evidence type="ECO:0000256" key="5">
    <source>
        <dbReference type="SAM" id="SignalP"/>
    </source>
</evidence>
<feature type="active site" description="Proton acceptor" evidence="4">
    <location>
        <position position="209"/>
    </location>
</feature>
<keyword evidence="3 4" id="KW-0443">Lipid metabolism</keyword>
<dbReference type="Pfam" id="PF19143">
    <property type="entry name" value="Omp85_2"/>
    <property type="match status" value="1"/>
</dbReference>
<feature type="active site" description="Nucleophile" evidence="4">
    <location>
        <position position="65"/>
    </location>
</feature>
<dbReference type="OrthoDB" id="9770965at2"/>
<dbReference type="Pfam" id="PF01734">
    <property type="entry name" value="Patatin"/>
    <property type="match status" value="1"/>
</dbReference>
<dbReference type="PANTHER" id="PTHR14226">
    <property type="entry name" value="NEUROPATHY TARGET ESTERASE/SWISS CHEESE D.MELANOGASTER"/>
    <property type="match status" value="1"/>
</dbReference>
<gene>
    <name evidence="7" type="ORF">FNB79_05300</name>
</gene>
<evidence type="ECO:0000256" key="4">
    <source>
        <dbReference type="PROSITE-ProRule" id="PRU01161"/>
    </source>
</evidence>
<accession>A0A516GPG9</accession>
<keyword evidence="8" id="KW-1185">Reference proteome</keyword>
<feature type="short sequence motif" description="GXSXG" evidence="4">
    <location>
        <begin position="63"/>
        <end position="67"/>
    </location>
</feature>
<reference evidence="7 8" key="1">
    <citation type="submission" date="2019-07" db="EMBL/GenBank/DDBJ databases">
        <title>Genome sequencing for Formosa sp. PS13.</title>
        <authorList>
            <person name="Park S.-J."/>
        </authorList>
    </citation>
    <scope>NUCLEOTIDE SEQUENCE [LARGE SCALE GENOMIC DNA]</scope>
    <source>
        <strain evidence="7 8">PS13</strain>
    </source>
</reference>
<dbReference type="SUPFAM" id="SSF52151">
    <property type="entry name" value="FabD/lysophospholipase-like"/>
    <property type="match status" value="1"/>
</dbReference>
<keyword evidence="5" id="KW-0732">Signal</keyword>
<name>A0A516GPG9_9FLAO</name>
<dbReference type="Proteomes" id="UP000319209">
    <property type="component" value="Chromosome"/>
</dbReference>
<dbReference type="GO" id="GO:0016787">
    <property type="term" value="F:hydrolase activity"/>
    <property type="evidence" value="ECO:0007669"/>
    <property type="project" value="UniProtKB-UniRule"/>
</dbReference>
<dbReference type="Gene3D" id="3.40.1090.10">
    <property type="entry name" value="Cytosolic phospholipase A2 catalytic domain"/>
    <property type="match status" value="2"/>
</dbReference>
<dbReference type="InterPro" id="IPR050301">
    <property type="entry name" value="NTE"/>
</dbReference>
<evidence type="ECO:0000256" key="1">
    <source>
        <dbReference type="ARBA" id="ARBA00022801"/>
    </source>
</evidence>
<feature type="chain" id="PRO_5022245395" evidence="5">
    <location>
        <begin position="19"/>
        <end position="742"/>
    </location>
</feature>
<dbReference type="PANTHER" id="PTHR14226:SF29">
    <property type="entry name" value="NEUROPATHY TARGET ESTERASE SWS"/>
    <property type="match status" value="1"/>
</dbReference>
<dbReference type="AlphaFoldDB" id="A0A516GPG9"/>
<evidence type="ECO:0000259" key="6">
    <source>
        <dbReference type="PROSITE" id="PS51635"/>
    </source>
</evidence>
<dbReference type="InterPro" id="IPR016035">
    <property type="entry name" value="Acyl_Trfase/lysoPLipase"/>
</dbReference>
<organism evidence="7 8">
    <name type="scientific">Formosa sediminum</name>
    <dbReference type="NCBI Taxonomy" id="2594004"/>
    <lineage>
        <taxon>Bacteria</taxon>
        <taxon>Pseudomonadati</taxon>
        <taxon>Bacteroidota</taxon>
        <taxon>Flavobacteriia</taxon>
        <taxon>Flavobacteriales</taxon>
        <taxon>Flavobacteriaceae</taxon>
        <taxon>Formosa</taxon>
    </lineage>
</organism>
<dbReference type="InterPro" id="IPR002641">
    <property type="entry name" value="PNPLA_dom"/>
</dbReference>
<feature type="short sequence motif" description="GXGXXG" evidence="4">
    <location>
        <begin position="36"/>
        <end position="41"/>
    </location>
</feature>
<feature type="short sequence motif" description="DGA/G" evidence="4">
    <location>
        <begin position="209"/>
        <end position="211"/>
    </location>
</feature>
<feature type="domain" description="PNPLA" evidence="6">
    <location>
        <begin position="32"/>
        <end position="222"/>
    </location>
</feature>
<evidence type="ECO:0000313" key="7">
    <source>
        <dbReference type="EMBL" id="QDO93416.1"/>
    </source>
</evidence>
<dbReference type="KEGG" id="fop:FNB79_05300"/>
<dbReference type="EMBL" id="CP041637">
    <property type="protein sequence ID" value="QDO93416.1"/>
    <property type="molecule type" value="Genomic_DNA"/>
</dbReference>
<dbReference type="InterPro" id="IPR043864">
    <property type="entry name" value="Omp85-like_dom"/>
</dbReference>
<sequence>MRIFLFISFLLFGCLVQAQEQSIKKPDLKVGLVLSGGGAKGLAHIGVLKVLDSLGVRIDYVAGTSMGAIVGSLYASGYSGKAIDSIFKSVNFDNIIIDNIPRESKTFYERENSERYALTLPFDGFKLRLPTALSRGQNTFNLLSELTLHVKNISDFSQLPIPFFCITTNMDTGEAVQLESGNLAQAVMASGALPTLFQPVNINDSVYIDGGVVNNYPLDEMKAKGVDVIIGVDVQDDLAKSKDLKSATEILYQVQNYRMLNDMINKVKNTDIYIKPDITNFNVVSFDQGTEIIENGVIAAQKNIEALKDVVQKQQTHLQGRPPIRHLDSIAINGIQIHGNDKYTRAYILGKLKLKSNTTVSYGDFSSGVNNLIGTNNFNSFTYDLRPSSNKPGYDLITNVKESTQKTALKLALHYDDLYKSAALVNVTTKRLLTNNDVLSFDFILGDNLRYNFDYYIDKGFYWSIGVRSRFNQFNRNVSAEILLRDEDSDINKIDTELKDFTNQFYVQTQFLNDMALSLGAEHKYLNITSETITDSPGSSESVFEDRTYFSAFAKVNYDSYDNKYFPNTGFYFNGDFHLYFYATPNDIDFDQFSITKVDVGYVFKVSNKFSASLLAEGGFSIGRNQSPFLNFSLGGYGGNLINNMKSFYGYDWLTVSGDSFLKSTFKLDYEFALKHHLTATANLANIDDNIFTSGEWLTSPDFTGYALAYGWDSFLGPIEATYSYSPETKNSVWFLNIGFWF</sequence>
<dbReference type="GO" id="GO:0016042">
    <property type="term" value="P:lipid catabolic process"/>
    <property type="evidence" value="ECO:0007669"/>
    <property type="project" value="UniProtKB-UniRule"/>
</dbReference>
<protein>
    <submittedName>
        <fullName evidence="7">Patatin</fullName>
    </submittedName>
</protein>
<feature type="signal peptide" evidence="5">
    <location>
        <begin position="1"/>
        <end position="18"/>
    </location>
</feature>
<dbReference type="RefSeq" id="WP_143380320.1">
    <property type="nucleotide sequence ID" value="NZ_CP041637.1"/>
</dbReference>
<evidence type="ECO:0000256" key="3">
    <source>
        <dbReference type="ARBA" id="ARBA00023098"/>
    </source>
</evidence>
<keyword evidence="2 4" id="KW-0442">Lipid degradation</keyword>
<dbReference type="PROSITE" id="PS51635">
    <property type="entry name" value="PNPLA"/>
    <property type="match status" value="1"/>
</dbReference>
<proteinExistence type="predicted"/>
<evidence type="ECO:0000313" key="8">
    <source>
        <dbReference type="Proteomes" id="UP000319209"/>
    </source>
</evidence>
<evidence type="ECO:0000256" key="2">
    <source>
        <dbReference type="ARBA" id="ARBA00022963"/>
    </source>
</evidence>
<dbReference type="Gene3D" id="3.10.20.310">
    <property type="entry name" value="membrane protein fhac"/>
    <property type="match status" value="1"/>
</dbReference>
<dbReference type="CDD" id="cd07205">
    <property type="entry name" value="Pat_PNPLA6_PNPLA7_NTE1_like"/>
    <property type="match status" value="1"/>
</dbReference>